<dbReference type="eggNOG" id="arCOG02312">
    <property type="taxonomic scope" value="Archaea"/>
</dbReference>
<dbReference type="GeneID" id="10360281"/>
<evidence type="ECO:0000256" key="2">
    <source>
        <dbReference type="ARBA" id="ARBA00022475"/>
    </source>
</evidence>
<gene>
    <name evidence="9" type="ordered locus">TUZN_0742</name>
</gene>
<organism evidence="9 10">
    <name type="scientific">Thermoproteus uzoniensis (strain 768-20)</name>
    <dbReference type="NCBI Taxonomy" id="999630"/>
    <lineage>
        <taxon>Archaea</taxon>
        <taxon>Thermoproteota</taxon>
        <taxon>Thermoprotei</taxon>
        <taxon>Thermoproteales</taxon>
        <taxon>Thermoproteaceae</taxon>
        <taxon>Thermoproteus</taxon>
    </lineage>
</organism>
<evidence type="ECO:0000256" key="1">
    <source>
        <dbReference type="ARBA" id="ARBA00004651"/>
    </source>
</evidence>
<dbReference type="GO" id="GO:0005886">
    <property type="term" value="C:plasma membrane"/>
    <property type="evidence" value="ECO:0007669"/>
    <property type="project" value="UniProtKB-SubCell"/>
</dbReference>
<keyword evidence="10" id="KW-1185">Reference proteome</keyword>
<dbReference type="AlphaFoldDB" id="F2L4Q4"/>
<evidence type="ECO:0000256" key="4">
    <source>
        <dbReference type="ARBA" id="ARBA00022989"/>
    </source>
</evidence>
<dbReference type="PANTHER" id="PTHR43738:SF2">
    <property type="entry name" value="ABC TRANSPORTER PERMEASE"/>
    <property type="match status" value="1"/>
</dbReference>
<dbReference type="InterPro" id="IPR003838">
    <property type="entry name" value="ABC3_permease_C"/>
</dbReference>
<evidence type="ECO:0000313" key="10">
    <source>
        <dbReference type="Proteomes" id="UP000008138"/>
    </source>
</evidence>
<evidence type="ECO:0000259" key="7">
    <source>
        <dbReference type="Pfam" id="PF02687"/>
    </source>
</evidence>
<evidence type="ECO:0000313" key="9">
    <source>
        <dbReference type="EMBL" id="AEA12232.1"/>
    </source>
</evidence>
<dbReference type="InterPro" id="IPR051125">
    <property type="entry name" value="ABC-4/HrtB_transporter"/>
</dbReference>
<dbReference type="STRING" id="999630.TUZN_0742"/>
<evidence type="ECO:0000259" key="8">
    <source>
        <dbReference type="Pfam" id="PF12704"/>
    </source>
</evidence>
<dbReference type="OrthoDB" id="11469at2157"/>
<dbReference type="HOGENOM" id="CLU_000604_8_0_2"/>
<dbReference type="Pfam" id="PF02687">
    <property type="entry name" value="FtsX"/>
    <property type="match status" value="1"/>
</dbReference>
<name>F2L4Q4_THEU7</name>
<dbReference type="EMBL" id="CP002590">
    <property type="protein sequence ID" value="AEA12232.1"/>
    <property type="molecule type" value="Genomic_DNA"/>
</dbReference>
<dbReference type="RefSeq" id="WP_013679568.1">
    <property type="nucleotide sequence ID" value="NC_015315.1"/>
</dbReference>
<keyword evidence="3 6" id="KW-0812">Transmembrane</keyword>
<keyword evidence="4 6" id="KW-1133">Transmembrane helix</keyword>
<sequence length="380" mass="40123">MLAEAQLAWGALRERKGRTVGAIIGVLIAFVALTFALSVGDAFRAETLKFFEGLGVNNVFVLGRFTDADVATIATYAAPYATSVVPISVAMGSVRLPNGRVESVNIYGIPGRDIGVVVPSSALYAGSDNIGGSLAVVGYYVAFDQNTGAQLLSVGYPLTLNYGGRSYTVVVSGIMAPEHPGVINTLDSVILDEPQFRSMTGQIGYQIVVVSLKDTKYLGEVQSLLKAAFPDAQIVNLLSLVQTLNQFFAGLELFLGLVSGVSTVITALWLYDTMTISVLQRTKEFGILRAVGFRRRQITAMILYEALIIAAIGIAAGAVVVELLTLVPIGFFPGMSIHLTVPLHIAIATAALVAAVNAVGALAPAIRAGRLNVVDALRYE</sequence>
<keyword evidence="5 6" id="KW-0472">Membrane</keyword>
<dbReference type="InterPro" id="IPR025857">
    <property type="entry name" value="MacB_PCD"/>
</dbReference>
<keyword evidence="2" id="KW-1003">Cell membrane</keyword>
<dbReference type="KEGG" id="tuz:TUZN_0742"/>
<dbReference type="Pfam" id="PF12704">
    <property type="entry name" value="MacB_PCD"/>
    <property type="match status" value="1"/>
</dbReference>
<feature type="transmembrane region" description="Helical" evidence="6">
    <location>
        <begin position="302"/>
        <end position="331"/>
    </location>
</feature>
<feature type="domain" description="MacB-like periplasmic core" evidence="8">
    <location>
        <begin position="19"/>
        <end position="227"/>
    </location>
</feature>
<accession>F2L4Q4</accession>
<evidence type="ECO:0000256" key="3">
    <source>
        <dbReference type="ARBA" id="ARBA00022692"/>
    </source>
</evidence>
<feature type="domain" description="ABC3 transporter permease C-terminal" evidence="7">
    <location>
        <begin position="257"/>
        <end position="372"/>
    </location>
</feature>
<dbReference type="PANTHER" id="PTHR43738">
    <property type="entry name" value="ABC TRANSPORTER, MEMBRANE PROTEIN"/>
    <property type="match status" value="1"/>
</dbReference>
<comment type="subcellular location">
    <subcellularLocation>
        <location evidence="1">Cell membrane</location>
        <topology evidence="1">Multi-pass membrane protein</topology>
    </subcellularLocation>
</comment>
<protein>
    <submittedName>
        <fullName evidence="9">Uncharacterized protein</fullName>
    </submittedName>
</protein>
<feature type="transmembrane region" description="Helical" evidence="6">
    <location>
        <begin position="247"/>
        <end position="271"/>
    </location>
</feature>
<feature type="transmembrane region" description="Helical" evidence="6">
    <location>
        <begin position="343"/>
        <end position="363"/>
    </location>
</feature>
<dbReference type="Proteomes" id="UP000008138">
    <property type="component" value="Chromosome"/>
</dbReference>
<evidence type="ECO:0000256" key="5">
    <source>
        <dbReference type="ARBA" id="ARBA00023136"/>
    </source>
</evidence>
<feature type="transmembrane region" description="Helical" evidence="6">
    <location>
        <begin position="20"/>
        <end position="40"/>
    </location>
</feature>
<reference key="2">
    <citation type="submission" date="2011-03" db="EMBL/GenBank/DDBJ databases">
        <title>Complete genome sequence of the thermoacidophilic crenarchaeon Thermoproteus uzoniensis 768-20.</title>
        <authorList>
            <person name="Mardanov A.V."/>
            <person name="Gumerov V.M."/>
            <person name="Beletsky A.V."/>
            <person name="Prokofeva M.I."/>
            <person name="Bonch-Osmolovskaya E.A."/>
            <person name="Ravin N.V."/>
            <person name="Skryabin K.G."/>
        </authorList>
    </citation>
    <scope>NUCLEOTIDE SEQUENCE</scope>
    <source>
        <strain>768-20</strain>
    </source>
</reference>
<evidence type="ECO:0000256" key="6">
    <source>
        <dbReference type="SAM" id="Phobius"/>
    </source>
</evidence>
<proteinExistence type="predicted"/>
<reference evidence="9 10" key="1">
    <citation type="journal article" date="2011" name="J. Bacteriol.">
        <title>Complete genome sequence of the thermoacidophilic crenarchaeon Thermoproteus uzoniensis 768-20.</title>
        <authorList>
            <person name="Mardanov A.V."/>
            <person name="Gumerov V.M."/>
            <person name="Beletsky A.V."/>
            <person name="Prokofeva M.I."/>
            <person name="Bonch-Osmolovskaya E.A."/>
            <person name="Ravin N.V."/>
            <person name="Skryabin K.G."/>
        </authorList>
    </citation>
    <scope>NUCLEOTIDE SEQUENCE [LARGE SCALE GENOMIC DNA]</scope>
    <source>
        <strain evidence="9 10">768-20</strain>
    </source>
</reference>